<keyword evidence="2 5" id="KW-0812">Transmembrane</keyword>
<feature type="transmembrane region" description="Helical" evidence="6">
    <location>
        <begin position="137"/>
        <end position="155"/>
    </location>
</feature>
<accession>A0A6J8AF25</accession>
<dbReference type="AlphaFoldDB" id="A0A6J8AF25"/>
<keyword evidence="3 6" id="KW-1133">Transmembrane helix</keyword>
<evidence type="ECO:0000256" key="3">
    <source>
        <dbReference type="ARBA" id="ARBA00022989"/>
    </source>
</evidence>
<dbReference type="SMART" id="SM00724">
    <property type="entry name" value="TLC"/>
    <property type="match status" value="1"/>
</dbReference>
<name>A0A6J8AF25_MYTCO</name>
<organism evidence="8 9">
    <name type="scientific">Mytilus coruscus</name>
    <name type="common">Sea mussel</name>
    <dbReference type="NCBI Taxonomy" id="42192"/>
    <lineage>
        <taxon>Eukaryota</taxon>
        <taxon>Metazoa</taxon>
        <taxon>Spiralia</taxon>
        <taxon>Lophotrochozoa</taxon>
        <taxon>Mollusca</taxon>
        <taxon>Bivalvia</taxon>
        <taxon>Autobranchia</taxon>
        <taxon>Pteriomorphia</taxon>
        <taxon>Mytilida</taxon>
        <taxon>Mytiloidea</taxon>
        <taxon>Mytilidae</taxon>
        <taxon>Mytilinae</taxon>
        <taxon>Mytilus</taxon>
    </lineage>
</organism>
<proteinExistence type="predicted"/>
<dbReference type="EMBL" id="CACVKT020001115">
    <property type="protein sequence ID" value="CAC5365308.1"/>
    <property type="molecule type" value="Genomic_DNA"/>
</dbReference>
<gene>
    <name evidence="8" type="ORF">MCOR_6042</name>
</gene>
<dbReference type="Proteomes" id="UP000507470">
    <property type="component" value="Unassembled WGS sequence"/>
</dbReference>
<protein>
    <submittedName>
        <fullName evidence="8">CLN8</fullName>
    </submittedName>
</protein>
<sequence>MGFLDYIIPEVDKVEFRRPSVKLFCTFISLVFFVCVFGFSHFMGKLFNTYKTLDKKEQIFWNLAIVRAVYGILCTVIGIWSFFIDSELEKDVIFGTTPTSYFAISATVGFFCFECLAVSISDIVYRRFSILLNIHHWISLIGFSIILIVESSHFFGTRGLLLEMSTPFSAVCWIFLKAGKANTLFWKVNQFLLVHSFHLRSVVECSIWYVTYKHWNIIWETMPVAIFVCLYTQLTLVTFWMTPYWTYKKTVQMINPVDWNFEDVKTKTKTT</sequence>
<dbReference type="InterPro" id="IPR050846">
    <property type="entry name" value="TLCD"/>
</dbReference>
<feature type="transmembrane region" description="Helical" evidence="6">
    <location>
        <begin position="20"/>
        <end position="39"/>
    </location>
</feature>
<evidence type="ECO:0000256" key="4">
    <source>
        <dbReference type="ARBA" id="ARBA00023136"/>
    </source>
</evidence>
<evidence type="ECO:0000313" key="8">
    <source>
        <dbReference type="EMBL" id="CAC5365308.1"/>
    </source>
</evidence>
<dbReference type="GO" id="GO:0016020">
    <property type="term" value="C:membrane"/>
    <property type="evidence" value="ECO:0007669"/>
    <property type="project" value="UniProtKB-SubCell"/>
</dbReference>
<dbReference type="PROSITE" id="PS50922">
    <property type="entry name" value="TLC"/>
    <property type="match status" value="1"/>
</dbReference>
<feature type="transmembrane region" description="Helical" evidence="6">
    <location>
        <begin position="103"/>
        <end position="125"/>
    </location>
</feature>
<dbReference type="PANTHER" id="PTHR13439">
    <property type="entry name" value="CT120 PROTEIN"/>
    <property type="match status" value="1"/>
</dbReference>
<feature type="transmembrane region" description="Helical" evidence="6">
    <location>
        <begin position="59"/>
        <end position="83"/>
    </location>
</feature>
<evidence type="ECO:0000259" key="7">
    <source>
        <dbReference type="PROSITE" id="PS50922"/>
    </source>
</evidence>
<dbReference type="InterPro" id="IPR006634">
    <property type="entry name" value="TLC-dom"/>
</dbReference>
<keyword evidence="9" id="KW-1185">Reference proteome</keyword>
<dbReference type="PANTHER" id="PTHR13439:SF7">
    <property type="entry name" value="PROTEIN CLN8"/>
    <property type="match status" value="1"/>
</dbReference>
<dbReference type="GO" id="GO:0055088">
    <property type="term" value="P:lipid homeostasis"/>
    <property type="evidence" value="ECO:0007669"/>
    <property type="project" value="TreeGrafter"/>
</dbReference>
<evidence type="ECO:0000256" key="2">
    <source>
        <dbReference type="ARBA" id="ARBA00022692"/>
    </source>
</evidence>
<evidence type="ECO:0000313" key="9">
    <source>
        <dbReference type="Proteomes" id="UP000507470"/>
    </source>
</evidence>
<dbReference type="Pfam" id="PF03798">
    <property type="entry name" value="TRAM_LAG1_CLN8"/>
    <property type="match status" value="1"/>
</dbReference>
<keyword evidence="4 5" id="KW-0472">Membrane</keyword>
<evidence type="ECO:0000256" key="1">
    <source>
        <dbReference type="ARBA" id="ARBA00004141"/>
    </source>
</evidence>
<evidence type="ECO:0000256" key="5">
    <source>
        <dbReference type="PROSITE-ProRule" id="PRU00205"/>
    </source>
</evidence>
<feature type="domain" description="TLC" evidence="7">
    <location>
        <begin position="56"/>
        <end position="258"/>
    </location>
</feature>
<feature type="transmembrane region" description="Helical" evidence="6">
    <location>
        <begin position="224"/>
        <end position="245"/>
    </location>
</feature>
<dbReference type="GO" id="GO:0005783">
    <property type="term" value="C:endoplasmic reticulum"/>
    <property type="evidence" value="ECO:0007669"/>
    <property type="project" value="TreeGrafter"/>
</dbReference>
<comment type="subcellular location">
    <subcellularLocation>
        <location evidence="1">Membrane</location>
        <topology evidence="1">Multi-pass membrane protein</topology>
    </subcellularLocation>
</comment>
<reference evidence="8 9" key="1">
    <citation type="submission" date="2020-06" db="EMBL/GenBank/DDBJ databases">
        <authorList>
            <person name="Li R."/>
            <person name="Bekaert M."/>
        </authorList>
    </citation>
    <scope>NUCLEOTIDE SEQUENCE [LARGE SCALE GENOMIC DNA]</scope>
    <source>
        <strain evidence="9">wild</strain>
    </source>
</reference>
<dbReference type="OrthoDB" id="10052906at2759"/>
<evidence type="ECO:0000256" key="6">
    <source>
        <dbReference type="SAM" id="Phobius"/>
    </source>
</evidence>